<proteinExistence type="predicted"/>
<dbReference type="EMBL" id="JACYXJ010000003">
    <property type="protein sequence ID" value="MBD8876442.1"/>
    <property type="molecule type" value="Genomic_DNA"/>
</dbReference>
<feature type="compositionally biased region" description="Basic and acidic residues" evidence="1">
    <location>
        <begin position="68"/>
        <end position="77"/>
    </location>
</feature>
<evidence type="ECO:0008006" key="4">
    <source>
        <dbReference type="Google" id="ProtNLM"/>
    </source>
</evidence>
<feature type="compositionally biased region" description="Polar residues" evidence="1">
    <location>
        <begin position="55"/>
        <end position="67"/>
    </location>
</feature>
<dbReference type="InterPro" id="IPR035924">
    <property type="entry name" value="FlaG-like_sf"/>
</dbReference>
<dbReference type="Proteomes" id="UP000615687">
    <property type="component" value="Unassembled WGS sequence"/>
</dbReference>
<accession>A0ABR9CC12</accession>
<organism evidence="2 3">
    <name type="scientific">Roseibium polysiphoniae</name>
    <dbReference type="NCBI Taxonomy" id="2571221"/>
    <lineage>
        <taxon>Bacteria</taxon>
        <taxon>Pseudomonadati</taxon>
        <taxon>Pseudomonadota</taxon>
        <taxon>Alphaproteobacteria</taxon>
        <taxon>Hyphomicrobiales</taxon>
        <taxon>Stappiaceae</taxon>
        <taxon>Roseibium</taxon>
    </lineage>
</organism>
<keyword evidence="3" id="KW-1185">Reference proteome</keyword>
<dbReference type="RefSeq" id="WP_192108903.1">
    <property type="nucleotide sequence ID" value="NZ_JACYXJ010000003.1"/>
</dbReference>
<evidence type="ECO:0000313" key="2">
    <source>
        <dbReference type="EMBL" id="MBD8876442.1"/>
    </source>
</evidence>
<name>A0ABR9CC12_9HYPH</name>
<comment type="caution">
    <text evidence="2">The sequence shown here is derived from an EMBL/GenBank/DDBJ whole genome shotgun (WGS) entry which is preliminary data.</text>
</comment>
<evidence type="ECO:0000256" key="1">
    <source>
        <dbReference type="SAM" id="MobiDB-lite"/>
    </source>
</evidence>
<feature type="compositionally biased region" description="Basic and acidic residues" evidence="1">
    <location>
        <begin position="21"/>
        <end position="30"/>
    </location>
</feature>
<dbReference type="SUPFAM" id="SSF160214">
    <property type="entry name" value="FlaG-like"/>
    <property type="match status" value="1"/>
</dbReference>
<sequence>MESALVRPPLPSYTAITPEARAPERIEPAAKTELPAGSTVNPSAEADQGRRASDNQRSQEPLAQNQQIDRRNFRDPESDSLIYIATDSDTGEVVQQVPSETLRRLRAYAKTISDQANEARSENIVKTA</sequence>
<gene>
    <name evidence="2" type="ORF">IG617_09105</name>
</gene>
<feature type="region of interest" description="Disordered" evidence="1">
    <location>
        <begin position="1"/>
        <end position="85"/>
    </location>
</feature>
<evidence type="ECO:0000313" key="3">
    <source>
        <dbReference type="Proteomes" id="UP000615687"/>
    </source>
</evidence>
<reference evidence="2 3" key="1">
    <citation type="submission" date="2020-09" db="EMBL/GenBank/DDBJ databases">
        <title>The genome sequence of type strain Labrenzia polysiphoniae KACC 19711.</title>
        <authorList>
            <person name="Liu Y."/>
        </authorList>
    </citation>
    <scope>NUCLEOTIDE SEQUENCE [LARGE SCALE GENOMIC DNA]</scope>
    <source>
        <strain evidence="2 3">KACC 19711</strain>
    </source>
</reference>
<protein>
    <recommendedName>
        <fullName evidence="4">Flagellar protein FlaG</fullName>
    </recommendedName>
</protein>